<dbReference type="Pfam" id="PF18052">
    <property type="entry name" value="Rx_N"/>
    <property type="match status" value="1"/>
</dbReference>
<evidence type="ECO:0000256" key="1">
    <source>
        <dbReference type="ARBA" id="ARBA00008894"/>
    </source>
</evidence>
<dbReference type="Gene3D" id="3.40.50.300">
    <property type="entry name" value="P-loop containing nucleotide triphosphate hydrolases"/>
    <property type="match status" value="1"/>
</dbReference>
<feature type="domain" description="Disease resistance N-terminal" evidence="7">
    <location>
        <begin position="7"/>
        <end position="97"/>
    </location>
</feature>
<evidence type="ECO:0000313" key="8">
    <source>
        <dbReference type="EMBL" id="EAY77567.1"/>
    </source>
</evidence>
<organism evidence="8 9">
    <name type="scientific">Oryza sativa subsp. indica</name>
    <name type="common">Rice</name>
    <dbReference type="NCBI Taxonomy" id="39946"/>
    <lineage>
        <taxon>Eukaryota</taxon>
        <taxon>Viridiplantae</taxon>
        <taxon>Streptophyta</taxon>
        <taxon>Embryophyta</taxon>
        <taxon>Tracheophyta</taxon>
        <taxon>Spermatophyta</taxon>
        <taxon>Magnoliopsida</taxon>
        <taxon>Liliopsida</taxon>
        <taxon>Poales</taxon>
        <taxon>Poaceae</taxon>
        <taxon>BOP clade</taxon>
        <taxon>Oryzoideae</taxon>
        <taxon>Oryzeae</taxon>
        <taxon>Oryzinae</taxon>
        <taxon>Oryza</taxon>
        <taxon>Oryza sativa</taxon>
    </lineage>
</organism>
<feature type="domain" description="NB-ARC" evidence="6">
    <location>
        <begin position="158"/>
        <end position="259"/>
    </location>
</feature>
<dbReference type="Pfam" id="PF00931">
    <property type="entry name" value="NB-ARC"/>
    <property type="match status" value="1"/>
</dbReference>
<keyword evidence="5" id="KW-0611">Plant defense</keyword>
<evidence type="ECO:0000259" key="6">
    <source>
        <dbReference type="Pfam" id="PF00931"/>
    </source>
</evidence>
<dbReference type="InterPro" id="IPR038005">
    <property type="entry name" value="RX-like_CC"/>
</dbReference>
<dbReference type="InterPro" id="IPR002182">
    <property type="entry name" value="NB-ARC"/>
</dbReference>
<keyword evidence="4" id="KW-0547">Nucleotide-binding</keyword>
<accession>A2Z4N3</accession>
<dbReference type="HOGENOM" id="CLU_000837_29_0_1"/>
<dbReference type="Proteomes" id="UP000007015">
    <property type="component" value="Chromosome 10"/>
</dbReference>
<dbReference type="EMBL" id="CM000135">
    <property type="protein sequence ID" value="EAY77567.1"/>
    <property type="molecule type" value="Genomic_DNA"/>
</dbReference>
<dbReference type="STRING" id="39946.A2Z4N3"/>
<evidence type="ECO:0000256" key="3">
    <source>
        <dbReference type="ARBA" id="ARBA00022737"/>
    </source>
</evidence>
<protein>
    <submittedName>
        <fullName evidence="8">Uncharacterized protein</fullName>
    </submittedName>
</protein>
<dbReference type="GO" id="GO:0043531">
    <property type="term" value="F:ADP binding"/>
    <property type="evidence" value="ECO:0007669"/>
    <property type="project" value="InterPro"/>
</dbReference>
<comment type="similarity">
    <text evidence="1">Belongs to the disease resistance NB-LRR family.</text>
</comment>
<reference evidence="8 9" key="1">
    <citation type="journal article" date="2005" name="PLoS Biol.">
        <title>The genomes of Oryza sativa: a history of duplications.</title>
        <authorList>
            <person name="Yu J."/>
            <person name="Wang J."/>
            <person name="Lin W."/>
            <person name="Li S."/>
            <person name="Li H."/>
            <person name="Zhou J."/>
            <person name="Ni P."/>
            <person name="Dong W."/>
            <person name="Hu S."/>
            <person name="Zeng C."/>
            <person name="Zhang J."/>
            <person name="Zhang Y."/>
            <person name="Li R."/>
            <person name="Xu Z."/>
            <person name="Li S."/>
            <person name="Li X."/>
            <person name="Zheng H."/>
            <person name="Cong L."/>
            <person name="Lin L."/>
            <person name="Yin J."/>
            <person name="Geng J."/>
            <person name="Li G."/>
            <person name="Shi J."/>
            <person name="Liu J."/>
            <person name="Lv H."/>
            <person name="Li J."/>
            <person name="Wang J."/>
            <person name="Deng Y."/>
            <person name="Ran L."/>
            <person name="Shi X."/>
            <person name="Wang X."/>
            <person name="Wu Q."/>
            <person name="Li C."/>
            <person name="Ren X."/>
            <person name="Wang J."/>
            <person name="Wang X."/>
            <person name="Li D."/>
            <person name="Liu D."/>
            <person name="Zhang X."/>
            <person name="Ji Z."/>
            <person name="Zhao W."/>
            <person name="Sun Y."/>
            <person name="Zhang Z."/>
            <person name="Bao J."/>
            <person name="Han Y."/>
            <person name="Dong L."/>
            <person name="Ji J."/>
            <person name="Chen P."/>
            <person name="Wu S."/>
            <person name="Liu J."/>
            <person name="Xiao Y."/>
            <person name="Bu D."/>
            <person name="Tan J."/>
            <person name="Yang L."/>
            <person name="Ye C."/>
            <person name="Zhang J."/>
            <person name="Xu J."/>
            <person name="Zhou Y."/>
            <person name="Yu Y."/>
            <person name="Zhang B."/>
            <person name="Zhuang S."/>
            <person name="Wei H."/>
            <person name="Liu B."/>
            <person name="Lei M."/>
            <person name="Yu H."/>
            <person name="Li Y."/>
            <person name="Xu H."/>
            <person name="Wei S."/>
            <person name="He X."/>
            <person name="Fang L."/>
            <person name="Zhang Z."/>
            <person name="Zhang Y."/>
            <person name="Huang X."/>
            <person name="Su Z."/>
            <person name="Tong W."/>
            <person name="Li J."/>
            <person name="Tong Z."/>
            <person name="Li S."/>
            <person name="Ye J."/>
            <person name="Wang L."/>
            <person name="Fang L."/>
            <person name="Lei T."/>
            <person name="Chen C."/>
            <person name="Chen H."/>
            <person name="Xu Z."/>
            <person name="Li H."/>
            <person name="Huang H."/>
            <person name="Zhang F."/>
            <person name="Xu H."/>
            <person name="Li N."/>
            <person name="Zhao C."/>
            <person name="Li S."/>
            <person name="Dong L."/>
            <person name="Huang Y."/>
            <person name="Li L."/>
            <person name="Xi Y."/>
            <person name="Qi Q."/>
            <person name="Li W."/>
            <person name="Zhang B."/>
            <person name="Hu W."/>
            <person name="Zhang Y."/>
            <person name="Tian X."/>
            <person name="Jiao Y."/>
            <person name="Liang X."/>
            <person name="Jin J."/>
            <person name="Gao L."/>
            <person name="Zheng W."/>
            <person name="Hao B."/>
            <person name="Liu S."/>
            <person name="Wang W."/>
            <person name="Yuan L."/>
            <person name="Cao M."/>
            <person name="McDermott J."/>
            <person name="Samudrala R."/>
            <person name="Wang J."/>
            <person name="Wong G.K."/>
            <person name="Yang H."/>
        </authorList>
    </citation>
    <scope>NUCLEOTIDE SEQUENCE [LARGE SCALE GENOMIC DNA]</scope>
    <source>
        <strain evidence="9">cv. 93-11</strain>
    </source>
</reference>
<evidence type="ECO:0000256" key="5">
    <source>
        <dbReference type="ARBA" id="ARBA00022821"/>
    </source>
</evidence>
<dbReference type="SUPFAM" id="SSF52540">
    <property type="entry name" value="P-loop containing nucleoside triphosphate hydrolases"/>
    <property type="match status" value="1"/>
</dbReference>
<dbReference type="InterPro" id="IPR041118">
    <property type="entry name" value="Rx_N"/>
</dbReference>
<evidence type="ECO:0000256" key="2">
    <source>
        <dbReference type="ARBA" id="ARBA00022614"/>
    </source>
</evidence>
<keyword evidence="9" id="KW-1185">Reference proteome</keyword>
<dbReference type="AlphaFoldDB" id="A2Z4N3"/>
<dbReference type="Gramene" id="BGIOSGA032358-TA">
    <property type="protein sequence ID" value="BGIOSGA032358-PA"/>
    <property type="gene ID" value="BGIOSGA032358"/>
</dbReference>
<sequence>MEVTAGAMTALLPKLARLLKDEYNLEKHVKEGFKSLEIELTMMHAALRKVAEVPLDQLDDQVKIWASKVREISYDMEDAVDAFMVRVEDDSHSGPSTFKNRVKRSTKKISKLFRKAKELHQILMSSRKPKPSRNRWLVCVKALYIDATDLVGIDHAREELIKILTEGEDSSKQKLKIISIVGFGGLGKTTLARAVHEKIGAQFDCSPFVSVSRNPDVRMIFKKMLHQLDKVKYANINESSRDEIQLIDELREFLQDKRYP</sequence>
<dbReference type="OMA" id="LMELEMM"/>
<evidence type="ECO:0000256" key="4">
    <source>
        <dbReference type="ARBA" id="ARBA00022741"/>
    </source>
</evidence>
<keyword evidence="3" id="KW-0677">Repeat</keyword>
<dbReference type="PANTHER" id="PTHR19338">
    <property type="entry name" value="TRANSLOCASE OF INNER MITOCHONDRIAL MEMBRANE 13 HOMOLOG"/>
    <property type="match status" value="1"/>
</dbReference>
<dbReference type="CDD" id="cd14798">
    <property type="entry name" value="RX-CC_like"/>
    <property type="match status" value="1"/>
</dbReference>
<dbReference type="InterPro" id="IPR027417">
    <property type="entry name" value="P-loop_NTPase"/>
</dbReference>
<name>A2Z4N3_ORYSI</name>
<proteinExistence type="inferred from homology"/>
<keyword evidence="2" id="KW-0433">Leucine-rich repeat</keyword>
<evidence type="ECO:0000313" key="9">
    <source>
        <dbReference type="Proteomes" id="UP000007015"/>
    </source>
</evidence>
<dbReference type="Gene3D" id="1.20.5.4130">
    <property type="match status" value="1"/>
</dbReference>
<evidence type="ECO:0000259" key="7">
    <source>
        <dbReference type="Pfam" id="PF18052"/>
    </source>
</evidence>
<dbReference type="PANTHER" id="PTHR19338:SF21">
    <property type="entry name" value="OS10G0124400 PROTEIN"/>
    <property type="match status" value="1"/>
</dbReference>
<gene>
    <name evidence="8" type="ORF">OsI_32606</name>
</gene>
<dbReference type="GO" id="GO:0006952">
    <property type="term" value="P:defense response"/>
    <property type="evidence" value="ECO:0007669"/>
    <property type="project" value="UniProtKB-KW"/>
</dbReference>